<evidence type="ECO:0000313" key="2">
    <source>
        <dbReference type="EMBL" id="RPB17643.1"/>
    </source>
</evidence>
<organism evidence="2 3">
    <name type="scientific">Morchella conica CCBAS932</name>
    <dbReference type="NCBI Taxonomy" id="1392247"/>
    <lineage>
        <taxon>Eukaryota</taxon>
        <taxon>Fungi</taxon>
        <taxon>Dikarya</taxon>
        <taxon>Ascomycota</taxon>
        <taxon>Pezizomycotina</taxon>
        <taxon>Pezizomycetes</taxon>
        <taxon>Pezizales</taxon>
        <taxon>Morchellaceae</taxon>
        <taxon>Morchella</taxon>
    </lineage>
</organism>
<dbReference type="OrthoDB" id="5336864at2759"/>
<feature type="region of interest" description="Disordered" evidence="1">
    <location>
        <begin position="137"/>
        <end position="169"/>
    </location>
</feature>
<proteinExistence type="predicted"/>
<accession>A0A3N4L487</accession>
<dbReference type="EMBL" id="ML119105">
    <property type="protein sequence ID" value="RPB17643.1"/>
    <property type="molecule type" value="Genomic_DNA"/>
</dbReference>
<protein>
    <submittedName>
        <fullName evidence="2">Uncharacterized protein</fullName>
    </submittedName>
</protein>
<dbReference type="AlphaFoldDB" id="A0A3N4L487"/>
<evidence type="ECO:0000256" key="1">
    <source>
        <dbReference type="SAM" id="MobiDB-lite"/>
    </source>
</evidence>
<name>A0A3N4L487_9PEZI</name>
<reference evidence="2 3" key="1">
    <citation type="journal article" date="2018" name="Nat. Ecol. Evol.">
        <title>Pezizomycetes genomes reveal the molecular basis of ectomycorrhizal truffle lifestyle.</title>
        <authorList>
            <person name="Murat C."/>
            <person name="Payen T."/>
            <person name="Noel B."/>
            <person name="Kuo A."/>
            <person name="Morin E."/>
            <person name="Chen J."/>
            <person name="Kohler A."/>
            <person name="Krizsan K."/>
            <person name="Balestrini R."/>
            <person name="Da Silva C."/>
            <person name="Montanini B."/>
            <person name="Hainaut M."/>
            <person name="Levati E."/>
            <person name="Barry K.W."/>
            <person name="Belfiori B."/>
            <person name="Cichocki N."/>
            <person name="Clum A."/>
            <person name="Dockter R.B."/>
            <person name="Fauchery L."/>
            <person name="Guy J."/>
            <person name="Iotti M."/>
            <person name="Le Tacon F."/>
            <person name="Lindquist E.A."/>
            <person name="Lipzen A."/>
            <person name="Malagnac F."/>
            <person name="Mello A."/>
            <person name="Molinier V."/>
            <person name="Miyauchi S."/>
            <person name="Poulain J."/>
            <person name="Riccioni C."/>
            <person name="Rubini A."/>
            <person name="Sitrit Y."/>
            <person name="Splivallo R."/>
            <person name="Traeger S."/>
            <person name="Wang M."/>
            <person name="Zifcakova L."/>
            <person name="Wipf D."/>
            <person name="Zambonelli A."/>
            <person name="Paolocci F."/>
            <person name="Nowrousian M."/>
            <person name="Ottonello S."/>
            <person name="Baldrian P."/>
            <person name="Spatafora J.W."/>
            <person name="Henrissat B."/>
            <person name="Nagy L.G."/>
            <person name="Aury J.M."/>
            <person name="Wincker P."/>
            <person name="Grigoriev I.V."/>
            <person name="Bonfante P."/>
            <person name="Martin F.M."/>
        </authorList>
    </citation>
    <scope>NUCLEOTIDE SEQUENCE [LARGE SCALE GENOMIC DNA]</scope>
    <source>
        <strain evidence="2 3">CCBAS932</strain>
    </source>
</reference>
<evidence type="ECO:0000313" key="3">
    <source>
        <dbReference type="Proteomes" id="UP000277580"/>
    </source>
</evidence>
<sequence length="398" mass="43613">MSEAYIEILVHSAAPTSKSEDDKIRAQALSILGFMPEKRTHITSLTFPKRGDLVQRELRALKKHGEEPSSSESGDSYEILLKHSAESSAEQYVIPGLLSPLIDYEGGIPPLPTTSTPEDIAQNPSSVESHGLLSLDEDGVESDSSYATSRFDSWESPPASIPDSQPPLPSDPFAVPAARAEGAYTDETEVTVFPALPGVSFCYNQPPTTSTLTPLSPRHQSSLGVSDYSLSSLHSNFASPSVQNNNPKSPPLRTLLAADGAYELISPPPDTNSSPVLITPQLREMTDVGDLLVGKYQKLKRGQTRELRTWERGHWRVDMSTWESPNKKINFWNILKDNVEHGRLGPVNAFLEGTGDVVKVYCHGGMVEHLWCALFVMSSRNSRNATWIDAGDNEIVVF</sequence>
<gene>
    <name evidence="2" type="ORF">P167DRAFT_601452</name>
</gene>
<feature type="compositionally biased region" description="Polar residues" evidence="1">
    <location>
        <begin position="142"/>
        <end position="151"/>
    </location>
</feature>
<dbReference type="Proteomes" id="UP000277580">
    <property type="component" value="Unassembled WGS sequence"/>
</dbReference>
<keyword evidence="3" id="KW-1185">Reference proteome</keyword>
<dbReference type="STRING" id="1392247.A0A3N4L487"/>
<dbReference type="InParanoid" id="A0A3N4L487"/>